<accession>A0A401Q4V5</accession>
<sequence length="677" mass="75860">MSSQFQRPQQGADMQELNKRYSYPHSGCSSRGILSESGSDNVTYSLPRESLQSSYPEYQPKSSLPSVSQAYDPGGRFDLKMTRFNVSSPRTLKKPEVERANNPRCLSTPKYSTCLDTSTFSQCVPKQKATISSQDLSFNKYQSLDQNFNGCLASTVSNHKALYKKEMQPYLSEYWTPSHTDIFRPFRDRMSPDWDPDEEYQALLDFTYPLRPGHFTPKDYLEDDDLSSDSCLKDSGIMDDSSLPSLSSTLITNNTLPAHQSGPSNTANPAWGQSSHREDNNVDSPHHSSSPLHMYRQPSNWTSHPNYKAGMLTRVFVEGPSTNRMQLSEGSINHAMPADFTMATSVVDSSLLSRNSNEESSNLLISAKDPAGFVLTTQILPLNKQWESDEEFLTLPYKLNELKVLAQQLDGLSIHLDNQSALTTNEKGGIVKPREDMAIHSGSSDDSLIDQSHSTAVAQLSWQLESSPRNAPNDLRREDIINDIKKANDFIEKLGRCPGSQLISNEPVEQVSEEQKNDSLLAHIQNFSSKLEEMIQWLYEVAETTDNWMPPQPRMDSIKTSLDKCMAFRNDIKEHRGLTETVLKSGEHLLKSMTTTTPVLKETLELIARQSKALNGHAAHLYLSVLTAMNIVKGDLEPKHQEFETAGFKGHSVLTPEMAACFEEHGASNHMNLDHPL</sequence>
<dbReference type="Proteomes" id="UP000288216">
    <property type="component" value="Unassembled WGS sequence"/>
</dbReference>
<feature type="compositionally biased region" description="Polar residues" evidence="5">
    <location>
        <begin position="287"/>
        <end position="299"/>
    </location>
</feature>
<evidence type="ECO:0000313" key="7">
    <source>
        <dbReference type="Proteomes" id="UP000288216"/>
    </source>
</evidence>
<keyword evidence="4" id="KW-0472">Membrane</keyword>
<dbReference type="AlphaFoldDB" id="A0A401Q4V5"/>
<feature type="region of interest" description="Disordered" evidence="5">
    <location>
        <begin position="253"/>
        <end position="299"/>
    </location>
</feature>
<evidence type="ECO:0000256" key="3">
    <source>
        <dbReference type="ARBA" id="ARBA00022737"/>
    </source>
</evidence>
<reference evidence="6 7" key="1">
    <citation type="journal article" date="2018" name="Nat. Ecol. Evol.">
        <title>Shark genomes provide insights into elasmobranch evolution and the origin of vertebrates.</title>
        <authorList>
            <person name="Hara Y"/>
            <person name="Yamaguchi K"/>
            <person name="Onimaru K"/>
            <person name="Kadota M"/>
            <person name="Koyanagi M"/>
            <person name="Keeley SD"/>
            <person name="Tatsumi K"/>
            <person name="Tanaka K"/>
            <person name="Motone F"/>
            <person name="Kageyama Y"/>
            <person name="Nozu R"/>
            <person name="Adachi N"/>
            <person name="Nishimura O"/>
            <person name="Nakagawa R"/>
            <person name="Tanegashima C"/>
            <person name="Kiyatake I"/>
            <person name="Matsumoto R"/>
            <person name="Murakumo K"/>
            <person name="Nishida K"/>
            <person name="Terakita A"/>
            <person name="Kuratani S"/>
            <person name="Sato K"/>
            <person name="Hyodo S Kuraku.S."/>
        </authorList>
    </citation>
    <scope>NUCLEOTIDE SEQUENCE [LARGE SCALE GENOMIC DNA]</scope>
</reference>
<keyword evidence="3" id="KW-0677">Repeat</keyword>
<evidence type="ECO:0000256" key="5">
    <source>
        <dbReference type="SAM" id="MobiDB-lite"/>
    </source>
</evidence>
<name>A0A401Q4V5_SCYTO</name>
<evidence type="ECO:0000256" key="1">
    <source>
        <dbReference type="ARBA" id="ARBA00004308"/>
    </source>
</evidence>
<dbReference type="STRING" id="75743.A0A401Q4V5"/>
<evidence type="ECO:0000313" key="6">
    <source>
        <dbReference type="EMBL" id="GCB80392.1"/>
    </source>
</evidence>
<feature type="compositionally biased region" description="Polar residues" evidence="5">
    <location>
        <begin position="261"/>
        <end position="274"/>
    </location>
</feature>
<dbReference type="PANTHER" id="PTHR14514:SF2">
    <property type="entry name" value="A-KINASE ANCHOR PROTEIN 6"/>
    <property type="match status" value="1"/>
</dbReference>
<proteinExistence type="predicted"/>
<keyword evidence="2" id="KW-0597">Phosphoprotein</keyword>
<dbReference type="Pfam" id="PF00435">
    <property type="entry name" value="Spectrin"/>
    <property type="match status" value="1"/>
</dbReference>
<comment type="caution">
    <text evidence="6">The sequence shown here is derived from an EMBL/GenBank/DDBJ whole genome shotgun (WGS) entry which is preliminary data.</text>
</comment>
<dbReference type="SUPFAM" id="SSF46966">
    <property type="entry name" value="Spectrin repeat"/>
    <property type="match status" value="1"/>
</dbReference>
<evidence type="ECO:0000256" key="2">
    <source>
        <dbReference type="ARBA" id="ARBA00022553"/>
    </source>
</evidence>
<dbReference type="InterPro" id="IPR002017">
    <property type="entry name" value="Spectrin_repeat"/>
</dbReference>
<protein>
    <submittedName>
        <fullName evidence="6">Uncharacterized protein</fullName>
    </submittedName>
</protein>
<evidence type="ECO:0000256" key="4">
    <source>
        <dbReference type="ARBA" id="ARBA00023136"/>
    </source>
</evidence>
<dbReference type="PANTHER" id="PTHR14514">
    <property type="entry name" value="PKA ANCHORING PROTEIN"/>
    <property type="match status" value="1"/>
</dbReference>
<dbReference type="GO" id="GO:0012505">
    <property type="term" value="C:endomembrane system"/>
    <property type="evidence" value="ECO:0007669"/>
    <property type="project" value="UniProtKB-SubCell"/>
</dbReference>
<dbReference type="OrthoDB" id="9448174at2759"/>
<dbReference type="EMBL" id="BFAA01012303">
    <property type="protein sequence ID" value="GCB80392.1"/>
    <property type="molecule type" value="Genomic_DNA"/>
</dbReference>
<dbReference type="OMA" id="HPENERQ"/>
<feature type="compositionally biased region" description="Basic and acidic residues" evidence="5">
    <location>
        <begin position="275"/>
        <end position="286"/>
    </location>
</feature>
<dbReference type="Gene3D" id="1.20.58.60">
    <property type="match status" value="1"/>
</dbReference>
<feature type="region of interest" description="Disordered" evidence="5">
    <location>
        <begin position="1"/>
        <end position="71"/>
    </location>
</feature>
<comment type="subcellular location">
    <subcellularLocation>
        <location evidence="1">Endomembrane system</location>
    </subcellularLocation>
</comment>
<organism evidence="6 7">
    <name type="scientific">Scyliorhinus torazame</name>
    <name type="common">Cloudy catshark</name>
    <name type="synonym">Catulus torazame</name>
    <dbReference type="NCBI Taxonomy" id="75743"/>
    <lineage>
        <taxon>Eukaryota</taxon>
        <taxon>Metazoa</taxon>
        <taxon>Chordata</taxon>
        <taxon>Craniata</taxon>
        <taxon>Vertebrata</taxon>
        <taxon>Chondrichthyes</taxon>
        <taxon>Elasmobranchii</taxon>
        <taxon>Galeomorphii</taxon>
        <taxon>Galeoidea</taxon>
        <taxon>Carcharhiniformes</taxon>
        <taxon>Scyliorhinidae</taxon>
        <taxon>Scyliorhinus</taxon>
    </lineage>
</organism>
<keyword evidence="7" id="KW-1185">Reference proteome</keyword>
<feature type="compositionally biased region" description="Polar residues" evidence="5">
    <location>
        <begin position="36"/>
        <end position="69"/>
    </location>
</feature>
<gene>
    <name evidence="6" type="ORF">scyTo_0018104</name>
</gene>